<proteinExistence type="predicted"/>
<evidence type="ECO:0000313" key="3">
    <source>
        <dbReference type="Proteomes" id="UP000265520"/>
    </source>
</evidence>
<dbReference type="AlphaFoldDB" id="A0A392N377"/>
<dbReference type="EMBL" id="LXQA010025454">
    <property type="protein sequence ID" value="MCH93649.1"/>
    <property type="molecule type" value="Genomic_DNA"/>
</dbReference>
<reference evidence="2 3" key="1">
    <citation type="journal article" date="2018" name="Front. Plant Sci.">
        <title>Red Clover (Trifolium pratense) and Zigzag Clover (T. medium) - A Picture of Genomic Similarities and Differences.</title>
        <authorList>
            <person name="Dluhosova J."/>
            <person name="Istvanek J."/>
            <person name="Nedelnik J."/>
            <person name="Repkova J."/>
        </authorList>
    </citation>
    <scope>NUCLEOTIDE SEQUENCE [LARGE SCALE GENOMIC DNA]</scope>
    <source>
        <strain evidence="3">cv. 10/8</strain>
        <tissue evidence="2">Leaf</tissue>
    </source>
</reference>
<accession>A0A392N377</accession>
<dbReference type="Proteomes" id="UP000265520">
    <property type="component" value="Unassembled WGS sequence"/>
</dbReference>
<sequence length="91" mass="10287">MAPIFGNGHDGDDDDNDEREAYNPPSHMRNLDNAIIGQSTAVLLHEDLVLPVDAEIEEGMLFHNKQDCLHAIKTYHVKRSLDFKIKKSDSE</sequence>
<feature type="non-terminal residue" evidence="2">
    <location>
        <position position="91"/>
    </location>
</feature>
<evidence type="ECO:0000313" key="2">
    <source>
        <dbReference type="EMBL" id="MCH93649.1"/>
    </source>
</evidence>
<comment type="caution">
    <text evidence="2">The sequence shown here is derived from an EMBL/GenBank/DDBJ whole genome shotgun (WGS) entry which is preliminary data.</text>
</comment>
<keyword evidence="3" id="KW-1185">Reference proteome</keyword>
<protein>
    <submittedName>
        <fullName evidence="2">Uncharacterized protein</fullName>
    </submittedName>
</protein>
<evidence type="ECO:0000256" key="1">
    <source>
        <dbReference type="SAM" id="MobiDB-lite"/>
    </source>
</evidence>
<organism evidence="2 3">
    <name type="scientific">Trifolium medium</name>
    <dbReference type="NCBI Taxonomy" id="97028"/>
    <lineage>
        <taxon>Eukaryota</taxon>
        <taxon>Viridiplantae</taxon>
        <taxon>Streptophyta</taxon>
        <taxon>Embryophyta</taxon>
        <taxon>Tracheophyta</taxon>
        <taxon>Spermatophyta</taxon>
        <taxon>Magnoliopsida</taxon>
        <taxon>eudicotyledons</taxon>
        <taxon>Gunneridae</taxon>
        <taxon>Pentapetalae</taxon>
        <taxon>rosids</taxon>
        <taxon>fabids</taxon>
        <taxon>Fabales</taxon>
        <taxon>Fabaceae</taxon>
        <taxon>Papilionoideae</taxon>
        <taxon>50 kb inversion clade</taxon>
        <taxon>NPAAA clade</taxon>
        <taxon>Hologalegina</taxon>
        <taxon>IRL clade</taxon>
        <taxon>Trifolieae</taxon>
        <taxon>Trifolium</taxon>
    </lineage>
</organism>
<name>A0A392N377_9FABA</name>
<feature type="region of interest" description="Disordered" evidence="1">
    <location>
        <begin position="1"/>
        <end position="30"/>
    </location>
</feature>